<protein>
    <recommendedName>
        <fullName evidence="3">Flagellar FliJ protein</fullName>
    </recommendedName>
</protein>
<comment type="subcellular location">
    <subcellularLocation>
        <location evidence="1">Cell membrane</location>
        <topology evidence="1">Peripheral membrane protein</topology>
        <orientation evidence="1">Cytoplasmic side</orientation>
    </subcellularLocation>
</comment>
<organism evidence="12 13">
    <name type="scientific">Pararoseomonas baculiformis</name>
    <dbReference type="NCBI Taxonomy" id="2820812"/>
    <lineage>
        <taxon>Bacteria</taxon>
        <taxon>Pseudomonadati</taxon>
        <taxon>Pseudomonadota</taxon>
        <taxon>Alphaproteobacteria</taxon>
        <taxon>Acetobacterales</taxon>
        <taxon>Acetobacteraceae</taxon>
        <taxon>Pararoseomonas</taxon>
    </lineage>
</organism>
<keyword evidence="12" id="KW-0282">Flagellum</keyword>
<keyword evidence="13" id="KW-1185">Reference proteome</keyword>
<evidence type="ECO:0000256" key="5">
    <source>
        <dbReference type="ARBA" id="ARBA00022475"/>
    </source>
</evidence>
<evidence type="ECO:0000256" key="7">
    <source>
        <dbReference type="ARBA" id="ARBA00022795"/>
    </source>
</evidence>
<evidence type="ECO:0000256" key="8">
    <source>
        <dbReference type="ARBA" id="ARBA00022927"/>
    </source>
</evidence>
<keyword evidence="8" id="KW-0653">Protein transport</keyword>
<gene>
    <name evidence="12" type="ORF">J8J14_23125</name>
</gene>
<reference evidence="12 13" key="1">
    <citation type="submission" date="2021-03" db="EMBL/GenBank/DDBJ databases">
        <authorList>
            <person name="So Y."/>
        </authorList>
    </citation>
    <scope>NUCLEOTIDE SEQUENCE [LARGE SCALE GENOMIC DNA]</scope>
    <source>
        <strain evidence="12 13">SSH11</strain>
    </source>
</reference>
<evidence type="ECO:0000256" key="11">
    <source>
        <dbReference type="SAM" id="Coils"/>
    </source>
</evidence>
<evidence type="ECO:0000256" key="10">
    <source>
        <dbReference type="ARBA" id="ARBA00023225"/>
    </source>
</evidence>
<evidence type="ECO:0000313" key="13">
    <source>
        <dbReference type="Proteomes" id="UP000681594"/>
    </source>
</evidence>
<sequence>MAARRSSAVELFHRATAAAAAIPREVAAATTECGSEAMLSLHITGDLTAWLPRGESLRQRAATEARLAEDAAEAAREEMVAARAAQRVVELLRARRADEVARKMSRRSQAMLDEMAARKLAR</sequence>
<keyword evidence="11" id="KW-0175">Coiled coil</keyword>
<keyword evidence="9" id="KW-0472">Membrane</keyword>
<name>A0ABS4AN42_9PROT</name>
<keyword evidence="4" id="KW-0813">Transport</keyword>
<evidence type="ECO:0000256" key="1">
    <source>
        <dbReference type="ARBA" id="ARBA00004413"/>
    </source>
</evidence>
<dbReference type="InterPro" id="IPR053716">
    <property type="entry name" value="Flag_assembly_chemotaxis_eff"/>
</dbReference>
<feature type="coiled-coil region" evidence="11">
    <location>
        <begin position="58"/>
        <end position="85"/>
    </location>
</feature>
<accession>A0ABS4AN42</accession>
<dbReference type="Pfam" id="PF02050">
    <property type="entry name" value="FliJ"/>
    <property type="match status" value="1"/>
</dbReference>
<evidence type="ECO:0000256" key="6">
    <source>
        <dbReference type="ARBA" id="ARBA00022500"/>
    </source>
</evidence>
<evidence type="ECO:0000256" key="4">
    <source>
        <dbReference type="ARBA" id="ARBA00022448"/>
    </source>
</evidence>
<comment type="caution">
    <text evidence="12">The sequence shown here is derived from an EMBL/GenBank/DDBJ whole genome shotgun (WGS) entry which is preliminary data.</text>
</comment>
<proteinExistence type="inferred from homology"/>
<keyword evidence="12" id="KW-0969">Cilium</keyword>
<dbReference type="InterPro" id="IPR012823">
    <property type="entry name" value="Flagell_FliJ"/>
</dbReference>
<comment type="similarity">
    <text evidence="2">Belongs to the FliJ family.</text>
</comment>
<dbReference type="EMBL" id="JAGIZB010000048">
    <property type="protein sequence ID" value="MBP0447654.1"/>
    <property type="molecule type" value="Genomic_DNA"/>
</dbReference>
<dbReference type="Gene3D" id="1.10.287.1700">
    <property type="match status" value="1"/>
</dbReference>
<evidence type="ECO:0000313" key="12">
    <source>
        <dbReference type="EMBL" id="MBP0447654.1"/>
    </source>
</evidence>
<keyword evidence="12" id="KW-0966">Cell projection</keyword>
<evidence type="ECO:0000256" key="2">
    <source>
        <dbReference type="ARBA" id="ARBA00010004"/>
    </source>
</evidence>
<evidence type="ECO:0000256" key="9">
    <source>
        <dbReference type="ARBA" id="ARBA00023136"/>
    </source>
</evidence>
<keyword evidence="5" id="KW-1003">Cell membrane</keyword>
<evidence type="ECO:0000256" key="3">
    <source>
        <dbReference type="ARBA" id="ARBA00020392"/>
    </source>
</evidence>
<keyword evidence="10" id="KW-1006">Bacterial flagellum protein export</keyword>
<keyword evidence="6" id="KW-0145">Chemotaxis</keyword>
<dbReference type="Proteomes" id="UP000681594">
    <property type="component" value="Unassembled WGS sequence"/>
</dbReference>
<keyword evidence="7" id="KW-1005">Bacterial flagellum biogenesis</keyword>